<dbReference type="PANTHER" id="PTHR33361">
    <property type="entry name" value="GLR0591 PROTEIN"/>
    <property type="match status" value="1"/>
</dbReference>
<evidence type="ECO:0000313" key="2">
    <source>
        <dbReference type="Proteomes" id="UP001595823"/>
    </source>
</evidence>
<name>A0ABV8U4A3_9ACTN</name>
<gene>
    <name evidence="1" type="ORF">ACFPET_22490</name>
</gene>
<evidence type="ECO:0000313" key="1">
    <source>
        <dbReference type="EMBL" id="MFC4337966.1"/>
    </source>
</evidence>
<dbReference type="Pfam" id="PF05960">
    <property type="entry name" value="DUF885"/>
    <property type="match status" value="1"/>
</dbReference>
<reference evidence="2" key="1">
    <citation type="journal article" date="2019" name="Int. J. Syst. Evol. Microbiol.">
        <title>The Global Catalogue of Microorganisms (GCM) 10K type strain sequencing project: providing services to taxonomists for standard genome sequencing and annotation.</title>
        <authorList>
            <consortium name="The Broad Institute Genomics Platform"/>
            <consortium name="The Broad Institute Genome Sequencing Center for Infectious Disease"/>
            <person name="Wu L."/>
            <person name="Ma J."/>
        </authorList>
    </citation>
    <scope>NUCLEOTIDE SEQUENCE [LARGE SCALE GENOMIC DNA]</scope>
    <source>
        <strain evidence="2">IBRC-M 10908</strain>
    </source>
</reference>
<proteinExistence type="predicted"/>
<keyword evidence="2" id="KW-1185">Reference proteome</keyword>
<accession>A0ABV8U4A3</accession>
<dbReference type="EMBL" id="JBHSDK010000061">
    <property type="protein sequence ID" value="MFC4337966.1"/>
    <property type="molecule type" value="Genomic_DNA"/>
</dbReference>
<protein>
    <submittedName>
        <fullName evidence="1">DUF885 domain-containing protein</fullName>
    </submittedName>
</protein>
<comment type="caution">
    <text evidence="1">The sequence shown here is derived from an EMBL/GenBank/DDBJ whole genome shotgun (WGS) entry which is preliminary data.</text>
</comment>
<dbReference type="Proteomes" id="UP001595823">
    <property type="component" value="Unassembled WGS sequence"/>
</dbReference>
<sequence length="563" mass="61993">MKEPDTRSMAEEFFGESLAQGPIGASFLGYREYDAEVPDPSAEAEAGRQEWRRGFLDRLDRISPDAVTDPEDRITRSMLRRRVVDDIAASEAALEDVSASATIAGPQTSLLSSLPNLGLPDAEASEAYLERLAKIPAVLDAHLERYRSADAEGRRQTRVGAASVAAQIRGYLGSEEEVFLGAKPEGVDADRWRERGERICRDAVRPAFERWLTAFENDLAVRARGGEEAGVCHVPGGAEGYEKAVARHTTTDMTAEEVHGIGLERVALLREEFSALGLKAFGTSDVGAITGLLRDREDLRYQSSDEILSDALDNLSRAEAALPDWFHSYDFAPCTVKPIPAAVAADSTLAYYQPPSIDGSRPGTHFVNVHEPRSRTRFEYEALAFHESVPGHHLQFALGQRLDGLPRFRRHGYITVFGEGWGLYTERLADEMGLYSGDLARLGMVSFDAWRACRLVVDTGLHAEGWSRDEAIAFMEANTALSRSNIVNEVDRYIAWPGQALAYMVGRLHIDRLRADAERELGSGFDVRAFHHEVLGHGSVPLPALSEIIGDWVAEGGPSRWEG</sequence>
<dbReference type="RefSeq" id="WP_380625489.1">
    <property type="nucleotide sequence ID" value="NZ_JBHSDK010000061.1"/>
</dbReference>
<dbReference type="InterPro" id="IPR010281">
    <property type="entry name" value="DUF885"/>
</dbReference>
<organism evidence="1 2">
    <name type="scientific">Salininema proteolyticum</name>
    <dbReference type="NCBI Taxonomy" id="1607685"/>
    <lineage>
        <taxon>Bacteria</taxon>
        <taxon>Bacillati</taxon>
        <taxon>Actinomycetota</taxon>
        <taxon>Actinomycetes</taxon>
        <taxon>Glycomycetales</taxon>
        <taxon>Glycomycetaceae</taxon>
        <taxon>Salininema</taxon>
    </lineage>
</organism>
<dbReference type="PANTHER" id="PTHR33361:SF2">
    <property type="entry name" value="DUF885 DOMAIN-CONTAINING PROTEIN"/>
    <property type="match status" value="1"/>
</dbReference>